<organism evidence="2 3">
    <name type="scientific">Byssothecium circinans</name>
    <dbReference type="NCBI Taxonomy" id="147558"/>
    <lineage>
        <taxon>Eukaryota</taxon>
        <taxon>Fungi</taxon>
        <taxon>Dikarya</taxon>
        <taxon>Ascomycota</taxon>
        <taxon>Pezizomycotina</taxon>
        <taxon>Dothideomycetes</taxon>
        <taxon>Pleosporomycetidae</taxon>
        <taxon>Pleosporales</taxon>
        <taxon>Massarineae</taxon>
        <taxon>Massarinaceae</taxon>
        <taxon>Byssothecium</taxon>
    </lineage>
</organism>
<reference evidence="2" key="1">
    <citation type="journal article" date="2020" name="Stud. Mycol.">
        <title>101 Dothideomycetes genomes: a test case for predicting lifestyles and emergence of pathogens.</title>
        <authorList>
            <person name="Haridas S."/>
            <person name="Albert R."/>
            <person name="Binder M."/>
            <person name="Bloem J."/>
            <person name="Labutti K."/>
            <person name="Salamov A."/>
            <person name="Andreopoulos B."/>
            <person name="Baker S."/>
            <person name="Barry K."/>
            <person name="Bills G."/>
            <person name="Bluhm B."/>
            <person name="Cannon C."/>
            <person name="Castanera R."/>
            <person name="Culley D."/>
            <person name="Daum C."/>
            <person name="Ezra D."/>
            <person name="Gonzalez J."/>
            <person name="Henrissat B."/>
            <person name="Kuo A."/>
            <person name="Liang C."/>
            <person name="Lipzen A."/>
            <person name="Lutzoni F."/>
            <person name="Magnuson J."/>
            <person name="Mondo S."/>
            <person name="Nolan M."/>
            <person name="Ohm R."/>
            <person name="Pangilinan J."/>
            <person name="Park H.-J."/>
            <person name="Ramirez L."/>
            <person name="Alfaro M."/>
            <person name="Sun H."/>
            <person name="Tritt A."/>
            <person name="Yoshinaga Y."/>
            <person name="Zwiers L.-H."/>
            <person name="Turgeon B."/>
            <person name="Goodwin S."/>
            <person name="Spatafora J."/>
            <person name="Crous P."/>
            <person name="Grigoriev I."/>
        </authorList>
    </citation>
    <scope>NUCLEOTIDE SEQUENCE</scope>
    <source>
        <strain evidence="2">CBS 675.92</strain>
    </source>
</reference>
<feature type="region of interest" description="Disordered" evidence="1">
    <location>
        <begin position="631"/>
        <end position="673"/>
    </location>
</feature>
<feature type="region of interest" description="Disordered" evidence="1">
    <location>
        <begin position="104"/>
        <end position="123"/>
    </location>
</feature>
<feature type="compositionally biased region" description="Polar residues" evidence="1">
    <location>
        <begin position="463"/>
        <end position="489"/>
    </location>
</feature>
<feature type="region of interest" description="Disordered" evidence="1">
    <location>
        <begin position="157"/>
        <end position="256"/>
    </location>
</feature>
<feature type="compositionally biased region" description="Basic residues" evidence="1">
    <location>
        <begin position="219"/>
        <end position="235"/>
    </location>
</feature>
<evidence type="ECO:0000313" key="2">
    <source>
        <dbReference type="EMBL" id="KAF1953568.1"/>
    </source>
</evidence>
<feature type="compositionally biased region" description="Polar residues" evidence="1">
    <location>
        <begin position="157"/>
        <end position="168"/>
    </location>
</feature>
<accession>A0A6A5TME3</accession>
<proteinExistence type="predicted"/>
<gene>
    <name evidence="2" type="ORF">CC80DRAFT_494462</name>
</gene>
<sequence>MSRVHDANIPISSAFESLMVNDEADRNIFATPMGDDTDTEPLILKDGAVDAGNNNTNRTKIHPKTHLRVAGANRTLRRSTSDLVLDAQARRSNSSIDSQITTVANNQAKNEKRPDTSPYPSDALLQPARRFLRHSSSNSRIESRSRYHDPTIDSATLKRQLTNQTHHSGQVPVKPWRVRPARTSNGPFRWIDPRSPKPGFKWFPRSKSDSASIPQASKNPHRNKVPLKSSMRKSKSAATTPPSEVTTIPASPEGIQPLRRVKTVDFEDAVSKKLDSLPSRKLWSREHNQEVASEEDECKGLMKKEKGTKEPEINKAPSFPNPITVKSKAADPAVTRTDVHVVAIAPCWRSEETFDEGGIDPTTPTMQIVESKSGCFEVIWDDIPVESNICLRRSSSPSQAPDTIGSTASRSLERVNSKLTEWTVGGGVPESFKAEVVVFPDDDGRSASREHAPDHEDALSRAPPNSTRTSASQSHFNSRSTSVRPSRTASSDNSDDSNDTDGLLTQNDIAKASEVVATLPLLDLDMPSEMFKGYPKTKQAASPRKLSNIEESELKFRGHRDSVALAYTRVLRSGGGISPELFKHRDSVSMARKRMHSRNHAVSQARPIPSLSPASFPASEGSFMPIGVRDESVDMPSPPTVKEHATKALKSSTSASMLRPQPAGSKRHIRIVE</sequence>
<feature type="compositionally biased region" description="Polar residues" evidence="1">
    <location>
        <begin position="209"/>
        <end position="218"/>
    </location>
</feature>
<dbReference type="AlphaFoldDB" id="A0A6A5TME3"/>
<protein>
    <submittedName>
        <fullName evidence="2">Uncharacterized protein</fullName>
    </submittedName>
</protein>
<dbReference type="OrthoDB" id="3944862at2759"/>
<keyword evidence="3" id="KW-1185">Reference proteome</keyword>
<feature type="region of interest" description="Disordered" evidence="1">
    <location>
        <begin position="305"/>
        <end position="324"/>
    </location>
</feature>
<name>A0A6A5TME3_9PLEO</name>
<dbReference type="Proteomes" id="UP000800035">
    <property type="component" value="Unassembled WGS sequence"/>
</dbReference>
<feature type="region of interest" description="Disordered" evidence="1">
    <location>
        <begin position="443"/>
        <end position="503"/>
    </location>
</feature>
<feature type="compositionally biased region" description="Polar residues" evidence="1">
    <location>
        <begin position="236"/>
        <end position="249"/>
    </location>
</feature>
<feature type="compositionally biased region" description="Basic and acidic residues" evidence="1">
    <location>
        <begin position="443"/>
        <end position="459"/>
    </location>
</feature>
<dbReference type="EMBL" id="ML977003">
    <property type="protein sequence ID" value="KAF1953568.1"/>
    <property type="molecule type" value="Genomic_DNA"/>
</dbReference>
<evidence type="ECO:0000313" key="3">
    <source>
        <dbReference type="Proteomes" id="UP000800035"/>
    </source>
</evidence>
<evidence type="ECO:0000256" key="1">
    <source>
        <dbReference type="SAM" id="MobiDB-lite"/>
    </source>
</evidence>